<dbReference type="SUPFAM" id="SSF54523">
    <property type="entry name" value="Pili subunits"/>
    <property type="match status" value="1"/>
</dbReference>
<dbReference type="AlphaFoldDB" id="A0A517MWV5"/>
<dbReference type="OrthoDB" id="277238at2"/>
<gene>
    <name evidence="2" type="ORF">HG15A2_26810</name>
</gene>
<evidence type="ECO:0000313" key="3">
    <source>
        <dbReference type="Proteomes" id="UP000319852"/>
    </source>
</evidence>
<dbReference type="KEGG" id="amob:HG15A2_26810"/>
<evidence type="ECO:0000256" key="1">
    <source>
        <dbReference type="SAM" id="Phobius"/>
    </source>
</evidence>
<dbReference type="Proteomes" id="UP000319852">
    <property type="component" value="Chromosome"/>
</dbReference>
<dbReference type="InterPro" id="IPR045584">
    <property type="entry name" value="Pilin-like"/>
</dbReference>
<feature type="transmembrane region" description="Helical" evidence="1">
    <location>
        <begin position="20"/>
        <end position="40"/>
    </location>
</feature>
<proteinExistence type="predicted"/>
<keyword evidence="3" id="KW-1185">Reference proteome</keyword>
<dbReference type="EMBL" id="CP036263">
    <property type="protein sequence ID" value="QDS99358.1"/>
    <property type="molecule type" value="Genomic_DNA"/>
</dbReference>
<protein>
    <recommendedName>
        <fullName evidence="4">Prepilin-type N-terminal cleavage/methylation domain-containing protein</fullName>
    </recommendedName>
</protein>
<dbReference type="InterPro" id="IPR012902">
    <property type="entry name" value="N_methyl_site"/>
</dbReference>
<keyword evidence="1" id="KW-1133">Transmembrane helix</keyword>
<accession>A0A517MWV5</accession>
<organism evidence="2 3">
    <name type="scientific">Adhaeretor mobilis</name>
    <dbReference type="NCBI Taxonomy" id="1930276"/>
    <lineage>
        <taxon>Bacteria</taxon>
        <taxon>Pseudomonadati</taxon>
        <taxon>Planctomycetota</taxon>
        <taxon>Planctomycetia</taxon>
        <taxon>Pirellulales</taxon>
        <taxon>Lacipirellulaceae</taxon>
        <taxon>Adhaeretor</taxon>
    </lineage>
</organism>
<dbReference type="RefSeq" id="WP_145060589.1">
    <property type="nucleotide sequence ID" value="NZ_CP036263.1"/>
</dbReference>
<keyword evidence="1" id="KW-0472">Membrane</keyword>
<sequence length="165" mass="17849">MRTQSQNQLRARRPLGWRAFSLLEVTAVVAVIGIVSLAAISRLGNDSLTNLSAEGYARTLQSDLQQVRQRTAATGDNHFLRVTYDGSSISSYVMWRRASGGDVIVDSARTTPVGLVVTSTHADLEFDFDGSSLALYTVTIVGPSRSWQVTTVPATGLCQVFDITP</sequence>
<evidence type="ECO:0008006" key="4">
    <source>
        <dbReference type="Google" id="ProtNLM"/>
    </source>
</evidence>
<keyword evidence="1" id="KW-0812">Transmembrane</keyword>
<dbReference type="NCBIfam" id="TIGR02532">
    <property type="entry name" value="IV_pilin_GFxxxE"/>
    <property type="match status" value="1"/>
</dbReference>
<name>A0A517MWV5_9BACT</name>
<reference evidence="2 3" key="1">
    <citation type="submission" date="2019-02" db="EMBL/GenBank/DDBJ databases">
        <title>Deep-cultivation of Planctomycetes and their phenomic and genomic characterization uncovers novel biology.</title>
        <authorList>
            <person name="Wiegand S."/>
            <person name="Jogler M."/>
            <person name="Boedeker C."/>
            <person name="Pinto D."/>
            <person name="Vollmers J."/>
            <person name="Rivas-Marin E."/>
            <person name="Kohn T."/>
            <person name="Peeters S.H."/>
            <person name="Heuer A."/>
            <person name="Rast P."/>
            <person name="Oberbeckmann S."/>
            <person name="Bunk B."/>
            <person name="Jeske O."/>
            <person name="Meyerdierks A."/>
            <person name="Storesund J.E."/>
            <person name="Kallscheuer N."/>
            <person name="Luecker S."/>
            <person name="Lage O.M."/>
            <person name="Pohl T."/>
            <person name="Merkel B.J."/>
            <person name="Hornburger P."/>
            <person name="Mueller R.-W."/>
            <person name="Bruemmer F."/>
            <person name="Labrenz M."/>
            <person name="Spormann A.M."/>
            <person name="Op den Camp H."/>
            <person name="Overmann J."/>
            <person name="Amann R."/>
            <person name="Jetten M.S.M."/>
            <person name="Mascher T."/>
            <person name="Medema M.H."/>
            <person name="Devos D.P."/>
            <person name="Kaster A.-K."/>
            <person name="Ovreas L."/>
            <person name="Rohde M."/>
            <person name="Galperin M.Y."/>
            <person name="Jogler C."/>
        </authorList>
    </citation>
    <scope>NUCLEOTIDE SEQUENCE [LARGE SCALE GENOMIC DNA]</scope>
    <source>
        <strain evidence="2 3">HG15A2</strain>
    </source>
</reference>
<evidence type="ECO:0000313" key="2">
    <source>
        <dbReference type="EMBL" id="QDS99358.1"/>
    </source>
</evidence>